<evidence type="ECO:0000313" key="3">
    <source>
        <dbReference type="Proteomes" id="UP000308054"/>
    </source>
</evidence>
<organism evidence="2 3">
    <name type="scientific">Marinicauda algicola</name>
    <dbReference type="NCBI Taxonomy" id="2029849"/>
    <lineage>
        <taxon>Bacteria</taxon>
        <taxon>Pseudomonadati</taxon>
        <taxon>Pseudomonadota</taxon>
        <taxon>Alphaproteobacteria</taxon>
        <taxon>Maricaulales</taxon>
        <taxon>Maricaulaceae</taxon>
        <taxon>Marinicauda</taxon>
    </lineage>
</organism>
<name>A0A4S2H0Z8_9PROT</name>
<keyword evidence="3" id="KW-1185">Reference proteome</keyword>
<dbReference type="Proteomes" id="UP000308054">
    <property type="component" value="Unassembled WGS sequence"/>
</dbReference>
<dbReference type="EMBL" id="SRXW01000002">
    <property type="protein sequence ID" value="TGY89176.1"/>
    <property type="molecule type" value="Genomic_DNA"/>
</dbReference>
<feature type="chain" id="PRO_5020817297" evidence="1">
    <location>
        <begin position="24"/>
        <end position="107"/>
    </location>
</feature>
<sequence>MNVPALCLSLALVTLTGVPAVGALTSAPREGQAAIVFPPGWARGEVARATAEAGTALVRFGSLPNIAIVDLGRDDTARLREAGALLVLDPLILGGCLAGGPLSPGDV</sequence>
<keyword evidence="1" id="KW-0732">Signal</keyword>
<comment type="caution">
    <text evidence="2">The sequence shown here is derived from an EMBL/GenBank/DDBJ whole genome shotgun (WGS) entry which is preliminary data.</text>
</comment>
<proteinExistence type="predicted"/>
<protein>
    <submittedName>
        <fullName evidence="2">Uncharacterized protein</fullName>
    </submittedName>
</protein>
<reference evidence="2 3" key="1">
    <citation type="journal article" date="2017" name="Int. J. Syst. Evol. Microbiol.">
        <title>Marinicauda algicola sp. nov., isolated from a marine red alga Rhodosorus marinus.</title>
        <authorList>
            <person name="Jeong S.E."/>
            <person name="Jeon S.H."/>
            <person name="Chun B.H."/>
            <person name="Kim D.W."/>
            <person name="Jeon C.O."/>
        </authorList>
    </citation>
    <scope>NUCLEOTIDE SEQUENCE [LARGE SCALE GENOMIC DNA]</scope>
    <source>
        <strain evidence="2 3">JCM 31718</strain>
    </source>
</reference>
<gene>
    <name evidence="2" type="ORF">E5163_08630</name>
</gene>
<evidence type="ECO:0000313" key="2">
    <source>
        <dbReference type="EMBL" id="TGY89176.1"/>
    </source>
</evidence>
<evidence type="ECO:0000256" key="1">
    <source>
        <dbReference type="SAM" id="SignalP"/>
    </source>
</evidence>
<feature type="signal peptide" evidence="1">
    <location>
        <begin position="1"/>
        <end position="23"/>
    </location>
</feature>
<accession>A0A4S2H0Z8</accession>
<dbReference type="OrthoDB" id="8242639at2"/>
<dbReference type="AlphaFoldDB" id="A0A4S2H0Z8"/>
<dbReference type="RefSeq" id="WP_135995716.1">
    <property type="nucleotide sequence ID" value="NZ_CP071057.1"/>
</dbReference>